<protein>
    <submittedName>
        <fullName evidence="1">Uncharacterized protein</fullName>
    </submittedName>
</protein>
<dbReference type="EMBL" id="GBXM01055637">
    <property type="protein sequence ID" value="JAH52940.1"/>
    <property type="molecule type" value="Transcribed_RNA"/>
</dbReference>
<sequence length="41" mass="4567">MSLLMSVIQSPLGREKKSNIANETLSLPLQVNIVLFVIKIQ</sequence>
<dbReference type="AlphaFoldDB" id="A0A0E9TJ73"/>
<organism evidence="1">
    <name type="scientific">Anguilla anguilla</name>
    <name type="common">European freshwater eel</name>
    <name type="synonym">Muraena anguilla</name>
    <dbReference type="NCBI Taxonomy" id="7936"/>
    <lineage>
        <taxon>Eukaryota</taxon>
        <taxon>Metazoa</taxon>
        <taxon>Chordata</taxon>
        <taxon>Craniata</taxon>
        <taxon>Vertebrata</taxon>
        <taxon>Euteleostomi</taxon>
        <taxon>Actinopterygii</taxon>
        <taxon>Neopterygii</taxon>
        <taxon>Teleostei</taxon>
        <taxon>Anguilliformes</taxon>
        <taxon>Anguillidae</taxon>
        <taxon>Anguilla</taxon>
    </lineage>
</organism>
<name>A0A0E9TJ73_ANGAN</name>
<proteinExistence type="predicted"/>
<dbReference type="EMBL" id="GBXM01060099">
    <property type="protein sequence ID" value="JAH48478.1"/>
    <property type="molecule type" value="Transcribed_RNA"/>
</dbReference>
<reference evidence="1" key="2">
    <citation type="journal article" date="2015" name="Fish Shellfish Immunol.">
        <title>Early steps in the European eel (Anguilla anguilla)-Vibrio vulnificus interaction in the gills: Role of the RtxA13 toxin.</title>
        <authorList>
            <person name="Callol A."/>
            <person name="Pajuelo D."/>
            <person name="Ebbesson L."/>
            <person name="Teles M."/>
            <person name="MacKenzie S."/>
            <person name="Amaro C."/>
        </authorList>
    </citation>
    <scope>NUCLEOTIDE SEQUENCE</scope>
</reference>
<reference evidence="1" key="1">
    <citation type="submission" date="2014-11" db="EMBL/GenBank/DDBJ databases">
        <authorList>
            <person name="Amaro Gonzalez C."/>
        </authorList>
    </citation>
    <scope>NUCLEOTIDE SEQUENCE</scope>
</reference>
<dbReference type="EMBL" id="GBXM01059160">
    <property type="protein sequence ID" value="JAH49417.1"/>
    <property type="molecule type" value="Transcribed_RNA"/>
</dbReference>
<accession>A0A0E9TJ73</accession>
<evidence type="ECO:0000313" key="1">
    <source>
        <dbReference type="EMBL" id="JAH52940.1"/>
    </source>
</evidence>